<protein>
    <submittedName>
        <fullName evidence="1">Tail assembly chaperone</fullName>
    </submittedName>
</protein>
<dbReference type="EMBL" id="KT224359">
    <property type="protein sequence ID" value="ALA13033.1"/>
    <property type="molecule type" value="Genomic_DNA"/>
</dbReference>
<dbReference type="Proteomes" id="UP000204602">
    <property type="component" value="Segment"/>
</dbReference>
<accession>A0A0K2CZY5</accession>
<keyword evidence="2" id="KW-1185">Reference proteome</keyword>
<sequence>MSENFNNEIPDLNKKSQEELELEKKQEERQVIDRLIRGVNDTYIKEYDLPDYDLKFTIKIKAPNAIQMARIHAETSRYLGGTNVYQSEYILIVYQTLSTLKICGIDVPEFLKKEEELYNLEIVFTIGRDFINWLDSFEDRVKRLGGLKQLARSPYMRNLWAIMKEFRTLPTDERFKALSHDQIDLIGYSMIEDHRQMELARKGLAVDSEYYDSSFDDEVWSKEAGDWDVLKEGHDADKIAKQIEEATKAEDRRNLASKFDSLDDYNAHLEAGGQTAREMEVSDYIDQQLANAYEKAQRIARAGGKHLVDDAYLAGETEEVNSLDKAAMDKSIALFNQQDDDDDYTEL</sequence>
<dbReference type="RefSeq" id="YP_009206906.1">
    <property type="nucleotide sequence ID" value="NC_028890.1"/>
</dbReference>
<evidence type="ECO:0000313" key="2">
    <source>
        <dbReference type="Proteomes" id="UP000204602"/>
    </source>
</evidence>
<name>A0A0K2CZY5_9CAUD</name>
<reference evidence="1 2" key="1">
    <citation type="journal article" date="2015" name="Genome Announc.">
        <title>Complete Genome Sequence of Bacillus cereus Group Phage TsarBomba.</title>
        <authorList>
            <person name="Erill I."/>
            <person name="Caruso S.M."/>
        </authorList>
    </citation>
    <scope>NUCLEOTIDE SEQUENCE [LARGE SCALE GENOMIC DNA]</scope>
</reference>
<evidence type="ECO:0000313" key="1">
    <source>
        <dbReference type="EMBL" id="ALA13033.1"/>
    </source>
</evidence>
<gene>
    <name evidence="1" type="ORF">TSARBOMBA_92</name>
</gene>
<dbReference type="OrthoDB" id="9489at10239"/>
<dbReference type="GeneID" id="26633232"/>
<organism evidence="1 2">
    <name type="scientific">Bacillus phage TsarBomba</name>
    <dbReference type="NCBI Taxonomy" id="1690456"/>
    <lineage>
        <taxon>Viruses</taxon>
        <taxon>Duplodnaviria</taxon>
        <taxon>Heunggongvirae</taxon>
        <taxon>Uroviricota</taxon>
        <taxon>Caudoviricetes</taxon>
        <taxon>Herelleviridae</taxon>
        <taxon>Bastillevirinae</taxon>
        <taxon>Tsarbombavirus</taxon>
        <taxon>Tsarbombavirus tsarbomba</taxon>
    </lineage>
</organism>
<proteinExistence type="predicted"/>
<dbReference type="KEGG" id="vg:26633232"/>